<protein>
    <submittedName>
        <fullName evidence="1">Uncharacterized protein</fullName>
    </submittedName>
</protein>
<name>A0A0E9PCR2_ANGAN</name>
<reference evidence="1" key="2">
    <citation type="journal article" date="2015" name="Fish Shellfish Immunol.">
        <title>Early steps in the European eel (Anguilla anguilla)-Vibrio vulnificus interaction in the gills: Role of the RtxA13 toxin.</title>
        <authorList>
            <person name="Callol A."/>
            <person name="Pajuelo D."/>
            <person name="Ebbesson L."/>
            <person name="Teles M."/>
            <person name="MacKenzie S."/>
            <person name="Amaro C."/>
        </authorList>
    </citation>
    <scope>NUCLEOTIDE SEQUENCE</scope>
</reference>
<organism evidence="1">
    <name type="scientific">Anguilla anguilla</name>
    <name type="common">European freshwater eel</name>
    <name type="synonym">Muraena anguilla</name>
    <dbReference type="NCBI Taxonomy" id="7936"/>
    <lineage>
        <taxon>Eukaryota</taxon>
        <taxon>Metazoa</taxon>
        <taxon>Chordata</taxon>
        <taxon>Craniata</taxon>
        <taxon>Vertebrata</taxon>
        <taxon>Euteleostomi</taxon>
        <taxon>Actinopterygii</taxon>
        <taxon>Neopterygii</taxon>
        <taxon>Teleostei</taxon>
        <taxon>Anguilliformes</taxon>
        <taxon>Anguillidae</taxon>
        <taxon>Anguilla</taxon>
    </lineage>
</organism>
<reference evidence="1" key="1">
    <citation type="submission" date="2014-11" db="EMBL/GenBank/DDBJ databases">
        <authorList>
            <person name="Amaro Gonzalez C."/>
        </authorList>
    </citation>
    <scope>NUCLEOTIDE SEQUENCE</scope>
</reference>
<sequence length="29" mass="3264">MHCSTPSAFIHQYSGVIPQLSLHPFVRLP</sequence>
<accession>A0A0E9PCR2</accession>
<dbReference type="EMBL" id="GBXM01106500">
    <property type="protein sequence ID" value="JAH02077.1"/>
    <property type="molecule type" value="Transcribed_RNA"/>
</dbReference>
<evidence type="ECO:0000313" key="1">
    <source>
        <dbReference type="EMBL" id="JAH02077.1"/>
    </source>
</evidence>
<dbReference type="AlphaFoldDB" id="A0A0E9PCR2"/>
<proteinExistence type="predicted"/>